<dbReference type="SMART" id="SM00267">
    <property type="entry name" value="GGDEF"/>
    <property type="match status" value="1"/>
</dbReference>
<gene>
    <name evidence="4" type="ORF">EV131_109203</name>
</gene>
<dbReference type="SUPFAM" id="SSF55073">
    <property type="entry name" value="Nucleotide cyclase"/>
    <property type="match status" value="1"/>
</dbReference>
<dbReference type="Pfam" id="PF05228">
    <property type="entry name" value="CHASE4"/>
    <property type="match status" value="1"/>
</dbReference>
<dbReference type="InterPro" id="IPR052155">
    <property type="entry name" value="Biofilm_reg_signaling"/>
</dbReference>
<dbReference type="Pfam" id="PF00563">
    <property type="entry name" value="EAL"/>
    <property type="match status" value="1"/>
</dbReference>
<evidence type="ECO:0000313" key="5">
    <source>
        <dbReference type="Proteomes" id="UP000295021"/>
    </source>
</evidence>
<dbReference type="CDD" id="cd01949">
    <property type="entry name" value="GGDEF"/>
    <property type="match status" value="1"/>
</dbReference>
<dbReference type="Proteomes" id="UP000295021">
    <property type="component" value="Unassembled WGS sequence"/>
</dbReference>
<dbReference type="InterPro" id="IPR000160">
    <property type="entry name" value="GGDEF_dom"/>
</dbReference>
<dbReference type="EMBL" id="SMBI01000009">
    <property type="protein sequence ID" value="TCU22158.1"/>
    <property type="molecule type" value="Genomic_DNA"/>
</dbReference>
<dbReference type="AlphaFoldDB" id="A0AAX2QH86"/>
<dbReference type="NCBIfam" id="TIGR00254">
    <property type="entry name" value="GGDEF"/>
    <property type="match status" value="1"/>
</dbReference>
<dbReference type="PROSITE" id="PS50887">
    <property type="entry name" value="GGDEF"/>
    <property type="match status" value="1"/>
</dbReference>
<evidence type="ECO:0000313" key="4">
    <source>
        <dbReference type="EMBL" id="TCU22158.1"/>
    </source>
</evidence>
<dbReference type="PANTHER" id="PTHR44757">
    <property type="entry name" value="DIGUANYLATE CYCLASE DGCP"/>
    <property type="match status" value="1"/>
</dbReference>
<evidence type="ECO:0000259" key="2">
    <source>
        <dbReference type="PROSITE" id="PS50883"/>
    </source>
</evidence>
<comment type="caution">
    <text evidence="4">The sequence shown here is derived from an EMBL/GenBank/DDBJ whole genome shotgun (WGS) entry which is preliminary data.</text>
</comment>
<evidence type="ECO:0000259" key="3">
    <source>
        <dbReference type="PROSITE" id="PS50887"/>
    </source>
</evidence>
<accession>A0AAX2QH86</accession>
<dbReference type="Gene3D" id="3.20.20.450">
    <property type="entry name" value="EAL domain"/>
    <property type="match status" value="1"/>
</dbReference>
<keyword evidence="1" id="KW-0472">Membrane</keyword>
<dbReference type="SUPFAM" id="SSF141868">
    <property type="entry name" value="EAL domain-like"/>
    <property type="match status" value="1"/>
</dbReference>
<dbReference type="InterPro" id="IPR043128">
    <property type="entry name" value="Rev_trsase/Diguanyl_cyclase"/>
</dbReference>
<dbReference type="Pfam" id="PF00990">
    <property type="entry name" value="GGDEF"/>
    <property type="match status" value="1"/>
</dbReference>
<proteinExistence type="predicted"/>
<sequence>MDMRNIVGCSLSVFDLAHSAPQPLILRERFFVSVDECAHVVVFRGLRLHIVVPSSSNTFQQSWIASGRILFLIAVSGLGAIGLVVLSALWAGTESDAAALDRQRQLVNARLREQVDQVAHVIGQFGNGYLARVYPAALATEGSSSLDAVLTAAAGSAISQTAMSAFGYDQAFVVDDKAQLLMLADAQTEKRYRWMKPLFLPLLKDARLGVRRSTALNERTPSSMEARLASAARSNRALANLMRLEGRPTIVGAVAINEVAGGQQQPMRQFLIVVRFIDGAALDELSREQGLNGARFARTADADENEVAFQIDATANGEPIGFIVWRPDLPGSRVIGRLMPALSVAALVIAILFSVLLVRLRSSLGELRKSELHARQLALHDVLTDLPNRALFAMRFDECLAETQNSTERSAVALLDLDRFKAVNDTFGHAAGDELIRMAAERIRSLLRPGDTLARLGGDEFALLLRDIKDHDHVLPAICEAIVAELGKPFALLRGEAVARVGGSIGVTVVPDAGRNADDIMRYADVALYEAKMGGRGQWRLYSPSMDGGRNARDILKNELRDVLAKSAASSADAPQSDPIANRPDFGSLEVYYQTVHRAEAEYAASGAEALVRWRHSQRGLLTPASFIPVAEEGGLIDALGFWVLREACRAACKWPEDTFVAVNVSPAQLRRPNFAEEVFAVLEESGLQPSRLELELTESSLIEDNSDVYTVLKSLRSRGVQVSLDDFGTGYSCLSHLVRFDIDRIKIDRSFVSQLGTKANGAAIIGAIVALSRNLGISTTAEGVETEYQRDFLAALGCTDLQGYFFSKPVPLHELDCFRKAESTAGLLTIAPGAVA</sequence>
<dbReference type="PROSITE" id="PS50883">
    <property type="entry name" value="EAL"/>
    <property type="match status" value="1"/>
</dbReference>
<evidence type="ECO:0000256" key="1">
    <source>
        <dbReference type="SAM" id="Phobius"/>
    </source>
</evidence>
<dbReference type="PANTHER" id="PTHR44757:SF4">
    <property type="entry name" value="DIGUANYLATE CYCLASE DGCE-RELATED"/>
    <property type="match status" value="1"/>
</dbReference>
<dbReference type="InterPro" id="IPR035919">
    <property type="entry name" value="EAL_sf"/>
</dbReference>
<dbReference type="InterPro" id="IPR007892">
    <property type="entry name" value="CHASE4"/>
</dbReference>
<reference evidence="4 5" key="1">
    <citation type="submission" date="2019-03" db="EMBL/GenBank/DDBJ databases">
        <title>Genomic Encyclopedia of Type Strains, Phase IV (KMG-V): Genome sequencing to study the core and pangenomes of soil and plant-associated prokaryotes.</title>
        <authorList>
            <person name="Whitman W."/>
        </authorList>
    </citation>
    <scope>NUCLEOTIDE SEQUENCE [LARGE SCALE GENOMIC DNA]</scope>
    <source>
        <strain evidence="4 5">FB403</strain>
    </source>
</reference>
<feature type="domain" description="GGDEF" evidence="3">
    <location>
        <begin position="408"/>
        <end position="544"/>
    </location>
</feature>
<keyword evidence="1" id="KW-0812">Transmembrane</keyword>
<dbReference type="InterPro" id="IPR029787">
    <property type="entry name" value="Nucleotide_cyclase"/>
</dbReference>
<dbReference type="InterPro" id="IPR001633">
    <property type="entry name" value="EAL_dom"/>
</dbReference>
<dbReference type="CDD" id="cd01948">
    <property type="entry name" value="EAL"/>
    <property type="match status" value="1"/>
</dbReference>
<feature type="domain" description="EAL" evidence="2">
    <location>
        <begin position="569"/>
        <end position="824"/>
    </location>
</feature>
<dbReference type="Gene3D" id="3.30.70.270">
    <property type="match status" value="1"/>
</dbReference>
<dbReference type="SMART" id="SM00052">
    <property type="entry name" value="EAL"/>
    <property type="match status" value="1"/>
</dbReference>
<feature type="transmembrane region" description="Helical" evidence="1">
    <location>
        <begin position="69"/>
        <end position="92"/>
    </location>
</feature>
<organism evidence="4 5">
    <name type="scientific">Rhizobium laguerreae</name>
    <dbReference type="NCBI Taxonomy" id="1076926"/>
    <lineage>
        <taxon>Bacteria</taxon>
        <taxon>Pseudomonadati</taxon>
        <taxon>Pseudomonadota</taxon>
        <taxon>Alphaproteobacteria</taxon>
        <taxon>Hyphomicrobiales</taxon>
        <taxon>Rhizobiaceae</taxon>
        <taxon>Rhizobium/Agrobacterium group</taxon>
        <taxon>Rhizobium</taxon>
    </lineage>
</organism>
<name>A0AAX2QH86_9HYPH</name>
<keyword evidence="1" id="KW-1133">Transmembrane helix</keyword>
<protein>
    <submittedName>
        <fullName evidence="4">Periplasmic sensor diguanylate cyclase/phosphodiesterase</fullName>
    </submittedName>
</protein>